<dbReference type="InterPro" id="IPR004843">
    <property type="entry name" value="Calcineurin-like_PHP"/>
</dbReference>
<evidence type="ECO:0000313" key="2">
    <source>
        <dbReference type="EMBL" id="HIX65643.1"/>
    </source>
</evidence>
<evidence type="ECO:0000259" key="1">
    <source>
        <dbReference type="Pfam" id="PF00149"/>
    </source>
</evidence>
<accession>A0A9D1WR88</accession>
<name>A0A9D1WR88_9FIRM</name>
<organism evidence="2 3">
    <name type="scientific">Candidatus Anaerotruncus excrementipullorum</name>
    <dbReference type="NCBI Taxonomy" id="2838465"/>
    <lineage>
        <taxon>Bacteria</taxon>
        <taxon>Bacillati</taxon>
        <taxon>Bacillota</taxon>
        <taxon>Clostridia</taxon>
        <taxon>Eubacteriales</taxon>
        <taxon>Oscillospiraceae</taxon>
        <taxon>Anaerotruncus</taxon>
    </lineage>
</organism>
<dbReference type="PANTHER" id="PTHR31302:SF22">
    <property type="entry name" value="PHOSPHOESTERASE"/>
    <property type="match status" value="1"/>
</dbReference>
<dbReference type="Proteomes" id="UP000886800">
    <property type="component" value="Unassembled WGS sequence"/>
</dbReference>
<feature type="domain" description="Calcineurin-like phosphoesterase" evidence="1">
    <location>
        <begin position="3"/>
        <end position="196"/>
    </location>
</feature>
<dbReference type="Pfam" id="PF00149">
    <property type="entry name" value="Metallophos"/>
    <property type="match status" value="1"/>
</dbReference>
<dbReference type="GO" id="GO:0016787">
    <property type="term" value="F:hydrolase activity"/>
    <property type="evidence" value="ECO:0007669"/>
    <property type="project" value="InterPro"/>
</dbReference>
<dbReference type="AlphaFoldDB" id="A0A9D1WR88"/>
<gene>
    <name evidence="2" type="ORF">H9736_05275</name>
</gene>
<dbReference type="InterPro" id="IPR051158">
    <property type="entry name" value="Metallophosphoesterase_sf"/>
</dbReference>
<protein>
    <submittedName>
        <fullName evidence="2">Metallophosphoesterase</fullName>
    </submittedName>
</protein>
<dbReference type="PIRSF" id="PIRSF033094">
    <property type="entry name" value="Pesterase_CT488"/>
    <property type="match status" value="1"/>
</dbReference>
<dbReference type="PANTHER" id="PTHR31302">
    <property type="entry name" value="TRANSMEMBRANE PROTEIN WITH METALLOPHOSPHOESTERASE DOMAIN-RELATED"/>
    <property type="match status" value="1"/>
</dbReference>
<dbReference type="Gene3D" id="3.60.21.10">
    <property type="match status" value="1"/>
</dbReference>
<dbReference type="EMBL" id="DXES01000119">
    <property type="protein sequence ID" value="HIX65643.1"/>
    <property type="molecule type" value="Genomic_DNA"/>
</dbReference>
<sequence>MAVYTIADLHLSLGGDHSMDVFPGWAGYVDRIAQNWRELVAPEDTVVLPGDLSWGMSLEEALPDFAYLQALPGRKILLKGNHDYWWTTRRKMESFFSAHGLNSLEILNNNSVLVDGIAVCGSRGWLFETGEAFDDKIIHREALRLEASIQEAQKTGGEPVAFLHYPPVYGESISPQILEVLQKYGIRRCYYGHIHASGCRWAVQGQAYGIQFQLVSSDYLKFRPVAVTGI</sequence>
<reference evidence="2" key="1">
    <citation type="journal article" date="2021" name="PeerJ">
        <title>Extensive microbial diversity within the chicken gut microbiome revealed by metagenomics and culture.</title>
        <authorList>
            <person name="Gilroy R."/>
            <person name="Ravi A."/>
            <person name="Getino M."/>
            <person name="Pursley I."/>
            <person name="Horton D.L."/>
            <person name="Alikhan N.F."/>
            <person name="Baker D."/>
            <person name="Gharbi K."/>
            <person name="Hall N."/>
            <person name="Watson M."/>
            <person name="Adriaenssens E.M."/>
            <person name="Foster-Nyarko E."/>
            <person name="Jarju S."/>
            <person name="Secka A."/>
            <person name="Antonio M."/>
            <person name="Oren A."/>
            <person name="Chaudhuri R.R."/>
            <person name="La Ragione R."/>
            <person name="Hildebrand F."/>
            <person name="Pallen M.J."/>
        </authorList>
    </citation>
    <scope>NUCLEOTIDE SEQUENCE</scope>
    <source>
        <strain evidence="2">CHK188-5543</strain>
    </source>
</reference>
<comment type="caution">
    <text evidence="2">The sequence shown here is derived from an EMBL/GenBank/DDBJ whole genome shotgun (WGS) entry which is preliminary data.</text>
</comment>
<reference evidence="2" key="2">
    <citation type="submission" date="2021-04" db="EMBL/GenBank/DDBJ databases">
        <authorList>
            <person name="Gilroy R."/>
        </authorList>
    </citation>
    <scope>NUCLEOTIDE SEQUENCE</scope>
    <source>
        <strain evidence="2">CHK188-5543</strain>
    </source>
</reference>
<evidence type="ECO:0000313" key="3">
    <source>
        <dbReference type="Proteomes" id="UP000886800"/>
    </source>
</evidence>
<proteinExistence type="predicted"/>
<dbReference type="InterPro" id="IPR014578">
    <property type="entry name" value="Pesterase_CT488"/>
</dbReference>
<dbReference type="SUPFAM" id="SSF56300">
    <property type="entry name" value="Metallo-dependent phosphatases"/>
    <property type="match status" value="1"/>
</dbReference>
<dbReference type="InterPro" id="IPR029052">
    <property type="entry name" value="Metallo-depent_PP-like"/>
</dbReference>